<evidence type="ECO:0000256" key="11">
    <source>
        <dbReference type="PROSITE-ProRule" id="PRU01360"/>
    </source>
</evidence>
<feature type="domain" description="TonB-dependent receptor-like beta-barrel" evidence="14">
    <location>
        <begin position="312"/>
        <end position="748"/>
    </location>
</feature>
<evidence type="ECO:0000313" key="16">
    <source>
        <dbReference type="EMBL" id="RVT93498.1"/>
    </source>
</evidence>
<dbReference type="Proteomes" id="UP000282971">
    <property type="component" value="Unassembled WGS sequence"/>
</dbReference>
<evidence type="ECO:0000259" key="14">
    <source>
        <dbReference type="Pfam" id="PF00593"/>
    </source>
</evidence>
<keyword evidence="9 11" id="KW-0472">Membrane</keyword>
<evidence type="ECO:0000256" key="9">
    <source>
        <dbReference type="ARBA" id="ARBA00023136"/>
    </source>
</evidence>
<dbReference type="InterPro" id="IPR036942">
    <property type="entry name" value="Beta-barrel_TonB_sf"/>
</dbReference>
<dbReference type="PROSITE" id="PS51257">
    <property type="entry name" value="PROKAR_LIPOPROTEIN"/>
    <property type="match status" value="1"/>
</dbReference>
<feature type="signal peptide" evidence="13">
    <location>
        <begin position="1"/>
        <end position="27"/>
    </location>
</feature>
<dbReference type="InterPro" id="IPR012910">
    <property type="entry name" value="Plug_dom"/>
</dbReference>
<feature type="domain" description="TonB-dependent receptor plug" evidence="15">
    <location>
        <begin position="54"/>
        <end position="159"/>
    </location>
</feature>
<dbReference type="InterPro" id="IPR039426">
    <property type="entry name" value="TonB-dep_rcpt-like"/>
</dbReference>
<evidence type="ECO:0000256" key="8">
    <source>
        <dbReference type="ARBA" id="ARBA00023077"/>
    </source>
</evidence>
<dbReference type="PROSITE" id="PS52016">
    <property type="entry name" value="TONB_DEPENDENT_REC_3"/>
    <property type="match status" value="1"/>
</dbReference>
<comment type="similarity">
    <text evidence="11 12">Belongs to the TonB-dependent receptor family.</text>
</comment>
<keyword evidence="5 11" id="KW-0812">Transmembrane</keyword>
<gene>
    <name evidence="16" type="ORF">EOD43_06385</name>
</gene>
<keyword evidence="13" id="KW-0732">Signal</keyword>
<dbReference type="GO" id="GO:0009279">
    <property type="term" value="C:cell outer membrane"/>
    <property type="evidence" value="ECO:0007669"/>
    <property type="project" value="UniProtKB-SubCell"/>
</dbReference>
<dbReference type="CDD" id="cd01347">
    <property type="entry name" value="ligand_gated_channel"/>
    <property type="match status" value="1"/>
</dbReference>
<dbReference type="InterPro" id="IPR000531">
    <property type="entry name" value="Beta-barrel_TonB"/>
</dbReference>
<keyword evidence="8 12" id="KW-0798">TonB box</keyword>
<keyword evidence="3 11" id="KW-1134">Transmembrane beta strand</keyword>
<comment type="subcellular location">
    <subcellularLocation>
        <location evidence="1 11">Cell outer membrane</location>
        <topology evidence="1 11">Multi-pass membrane protein</topology>
    </subcellularLocation>
</comment>
<dbReference type="GO" id="GO:0006826">
    <property type="term" value="P:iron ion transport"/>
    <property type="evidence" value="ECO:0007669"/>
    <property type="project" value="UniProtKB-KW"/>
</dbReference>
<accession>A0A437M705</accession>
<evidence type="ECO:0000256" key="6">
    <source>
        <dbReference type="ARBA" id="ARBA00023004"/>
    </source>
</evidence>
<reference evidence="16 17" key="1">
    <citation type="submission" date="2019-01" db="EMBL/GenBank/DDBJ databases">
        <authorList>
            <person name="Chen W.-M."/>
        </authorList>
    </citation>
    <scope>NUCLEOTIDE SEQUENCE [LARGE SCALE GENOMIC DNA]</scope>
    <source>
        <strain evidence="16 17">CCP-7</strain>
    </source>
</reference>
<proteinExistence type="inferred from homology"/>
<evidence type="ECO:0000256" key="13">
    <source>
        <dbReference type="SAM" id="SignalP"/>
    </source>
</evidence>
<keyword evidence="16" id="KW-0675">Receptor</keyword>
<evidence type="ECO:0000256" key="12">
    <source>
        <dbReference type="RuleBase" id="RU003357"/>
    </source>
</evidence>
<dbReference type="SUPFAM" id="SSF56935">
    <property type="entry name" value="Porins"/>
    <property type="match status" value="1"/>
</dbReference>
<evidence type="ECO:0000256" key="5">
    <source>
        <dbReference type="ARBA" id="ARBA00022692"/>
    </source>
</evidence>
<dbReference type="PANTHER" id="PTHR32552">
    <property type="entry name" value="FERRICHROME IRON RECEPTOR-RELATED"/>
    <property type="match status" value="1"/>
</dbReference>
<feature type="chain" id="PRO_5019090319" evidence="13">
    <location>
        <begin position="28"/>
        <end position="779"/>
    </location>
</feature>
<dbReference type="EMBL" id="SACN01000001">
    <property type="protein sequence ID" value="RVT93498.1"/>
    <property type="molecule type" value="Genomic_DNA"/>
</dbReference>
<comment type="caution">
    <text evidence="16">The sequence shown here is derived from an EMBL/GenBank/DDBJ whole genome shotgun (WGS) entry which is preliminary data.</text>
</comment>
<dbReference type="Pfam" id="PF07715">
    <property type="entry name" value="Plug"/>
    <property type="match status" value="1"/>
</dbReference>
<organism evidence="16 17">
    <name type="scientific">Sphingomonas crocodyli</name>
    <dbReference type="NCBI Taxonomy" id="1979270"/>
    <lineage>
        <taxon>Bacteria</taxon>
        <taxon>Pseudomonadati</taxon>
        <taxon>Pseudomonadota</taxon>
        <taxon>Alphaproteobacteria</taxon>
        <taxon>Sphingomonadales</taxon>
        <taxon>Sphingomonadaceae</taxon>
        <taxon>Sphingomonas</taxon>
    </lineage>
</organism>
<dbReference type="Pfam" id="PF00593">
    <property type="entry name" value="TonB_dep_Rec_b-barrel"/>
    <property type="match status" value="1"/>
</dbReference>
<dbReference type="PANTHER" id="PTHR32552:SF81">
    <property type="entry name" value="TONB-DEPENDENT OUTER MEMBRANE RECEPTOR"/>
    <property type="match status" value="1"/>
</dbReference>
<dbReference type="AlphaFoldDB" id="A0A437M705"/>
<evidence type="ECO:0000256" key="4">
    <source>
        <dbReference type="ARBA" id="ARBA00022496"/>
    </source>
</evidence>
<sequence length="779" mass="84826">MKIAYMGGSSIAAMLAVACLAPAAAQAQTSAPSAEVPTSLDEIVVTARSREEKLLDAPVAVTAITATSIERANLTRATDFIALVPNITIADAQDSGNVSINIRGVGQIRNGETPVAISIDGVLLSSPLQFKQEFFDIQQIEVLRGPQGALYGRNAIAGAINITTKRPTNDFSGNLRVGYGNGDAFTASAAVSGALIDDVLLVRAGISRSQSDGLIRNSFLNKKVDYFEDTTARLRLDWTPTDTVSVDFRGFYSTRKGGAAYFARPLLQASGRPFLDPVPNVDVANDVVAPESNNLGFDDRQLIDFSLKVDVDTAIGTLTSTTAYSNVQHLVAFDGYDYSNNRQCYLFGYGSVSDGLVNCTNPRTFGLGPSGNPNGADVQFPAGYNTTFQDNDIKNWSQEVRLTSPGDQPLRYIAGAYFLWRDRSLVTGTNEDLGFGIIPVLDFDPLTPNQTRRYFAENNKDFAYALFGQINYDVTETVELSLSGRFDSDRRRQTDPRVAPFRVDGFGLPITGPAKREATFKKFQPKGTIRWKPSDQTQVYATAAQGFRSGGFNSPGTEVDPFTGAPISASVYKKEVATSYEVGAKASLLDNMLTLSGAAFITRAKDLQAFNFNGSVNAQIVTNIDRVDITGVELEWTLRPVTSFKVFGSVGFTDAEIKKYAANPAAIGNQVPYTTKLTISSGVEYVAPLSDDYNGVFRADWQRRGKTYFHEGGTFVGVPVRDPINFVSGRIALEHRKGWSIAIWGKNLLNERYYEEVVAPDYNYQGRPRTYGVELAAKF</sequence>
<keyword evidence="7" id="KW-0406">Ion transport</keyword>
<evidence type="ECO:0000256" key="3">
    <source>
        <dbReference type="ARBA" id="ARBA00022452"/>
    </source>
</evidence>
<keyword evidence="6" id="KW-0408">Iron</keyword>
<keyword evidence="4" id="KW-0410">Iron transport</keyword>
<dbReference type="RefSeq" id="WP_127742169.1">
    <property type="nucleotide sequence ID" value="NZ_SACN01000001.1"/>
</dbReference>
<dbReference type="Gene3D" id="2.40.170.20">
    <property type="entry name" value="TonB-dependent receptor, beta-barrel domain"/>
    <property type="match status" value="2"/>
</dbReference>
<keyword evidence="17" id="KW-1185">Reference proteome</keyword>
<evidence type="ECO:0000256" key="2">
    <source>
        <dbReference type="ARBA" id="ARBA00022448"/>
    </source>
</evidence>
<evidence type="ECO:0000313" key="17">
    <source>
        <dbReference type="Proteomes" id="UP000282971"/>
    </source>
</evidence>
<keyword evidence="2 11" id="KW-0813">Transport</keyword>
<protein>
    <submittedName>
        <fullName evidence="16">TonB-dependent receptor</fullName>
    </submittedName>
</protein>
<evidence type="ECO:0000256" key="1">
    <source>
        <dbReference type="ARBA" id="ARBA00004571"/>
    </source>
</evidence>
<dbReference type="OrthoDB" id="9775095at2"/>
<name>A0A437M705_9SPHN</name>
<keyword evidence="10 11" id="KW-0998">Cell outer membrane</keyword>
<evidence type="ECO:0000256" key="7">
    <source>
        <dbReference type="ARBA" id="ARBA00023065"/>
    </source>
</evidence>
<evidence type="ECO:0000256" key="10">
    <source>
        <dbReference type="ARBA" id="ARBA00023237"/>
    </source>
</evidence>
<evidence type="ECO:0000259" key="15">
    <source>
        <dbReference type="Pfam" id="PF07715"/>
    </source>
</evidence>